<comment type="caution">
    <text evidence="1">The sequence shown here is derived from an EMBL/GenBank/DDBJ whole genome shotgun (WGS) entry which is preliminary data.</text>
</comment>
<dbReference type="PROSITE" id="PS51257">
    <property type="entry name" value="PROKAR_LIPOPROTEIN"/>
    <property type="match status" value="1"/>
</dbReference>
<dbReference type="AlphaFoldDB" id="A0A2N0WAX3"/>
<organism evidence="1 2">
    <name type="scientific">Acinetobacter proteolyticus</name>
    <dbReference type="NCBI Taxonomy" id="1776741"/>
    <lineage>
        <taxon>Bacteria</taxon>
        <taxon>Pseudomonadati</taxon>
        <taxon>Pseudomonadota</taxon>
        <taxon>Gammaproteobacteria</taxon>
        <taxon>Moraxellales</taxon>
        <taxon>Moraxellaceae</taxon>
        <taxon>Acinetobacter</taxon>
    </lineage>
</organism>
<evidence type="ECO:0000313" key="1">
    <source>
        <dbReference type="EMBL" id="PKF31649.1"/>
    </source>
</evidence>
<accession>A0A2N0WAX3</accession>
<evidence type="ECO:0000313" key="2">
    <source>
        <dbReference type="Proteomes" id="UP000233553"/>
    </source>
</evidence>
<gene>
    <name evidence="1" type="ORF">CW311_18115</name>
</gene>
<protein>
    <recommendedName>
        <fullName evidence="3">Lipoprotein</fullName>
    </recommendedName>
</protein>
<dbReference type="Proteomes" id="UP000233553">
    <property type="component" value="Unassembled WGS sequence"/>
</dbReference>
<name>A0A2N0WAX3_9GAMM</name>
<dbReference type="EMBL" id="PISJ01000020">
    <property type="protein sequence ID" value="PKF31649.1"/>
    <property type="molecule type" value="Genomic_DNA"/>
</dbReference>
<proteinExistence type="predicted"/>
<evidence type="ECO:0008006" key="3">
    <source>
        <dbReference type="Google" id="ProtNLM"/>
    </source>
</evidence>
<sequence>MKRFFKLFGLGFLITGLTGCISFSEQVTPEAVKYYTQPTISKNIATIIGSIEKSQSIKADKISYVFAIDHQKIPNGRAQLSIPQNITAGEHDLQIWCQRGGYKYTNLVKVNFETNKNYQIGFEMNVNNQNNCFFWIYDLETKQALGELVQGIEVGEYTDPNKVRPLLYRLEPQSVTKQNLNIPIRVINKMGHN</sequence>
<reference evidence="1 2" key="1">
    <citation type="submission" date="2017-12" db="EMBL/GenBank/DDBJ databases">
        <title>Draft Genome sequences of multiple microbial strains isolated from spacecraft associated surfaces.</title>
        <authorList>
            <person name="Seuylemezian A."/>
            <person name="Vaishampayan P."/>
            <person name="Venkateswaran K."/>
        </authorList>
    </citation>
    <scope>NUCLEOTIDE SEQUENCE [LARGE SCALE GENOMIC DNA]</scope>
    <source>
        <strain evidence="1 2">2P01AA</strain>
    </source>
</reference>
<dbReference type="RefSeq" id="WP_101237406.1">
    <property type="nucleotide sequence ID" value="NZ_PISJ01000020.1"/>
</dbReference>